<accession>A0A098C151</accession>
<proteinExistence type="predicted"/>
<reference evidence="2 3" key="1">
    <citation type="submission" date="2014-08" db="EMBL/GenBank/DDBJ databases">
        <authorList>
            <person name="Wibberg D."/>
        </authorList>
    </citation>
    <scope>NUCLEOTIDE SEQUENCE [LARGE SCALE GENOMIC DNA]</scope>
    <source>
        <strain evidence="3">ING2-E5B</strain>
    </source>
</reference>
<gene>
    <name evidence="2" type="ORF">ING2E5B_0885</name>
</gene>
<name>A0A098C151_9BACT</name>
<dbReference type="Pfam" id="PF13432">
    <property type="entry name" value="TPR_16"/>
    <property type="match status" value="1"/>
</dbReference>
<dbReference type="PROSITE" id="PS50005">
    <property type="entry name" value="TPR"/>
    <property type="match status" value="2"/>
</dbReference>
<keyword evidence="3" id="KW-1185">Reference proteome</keyword>
<dbReference type="GO" id="GO:0051301">
    <property type="term" value="P:cell division"/>
    <property type="evidence" value="ECO:0007669"/>
    <property type="project" value="TreeGrafter"/>
</dbReference>
<dbReference type="PANTHER" id="PTHR12558">
    <property type="entry name" value="CELL DIVISION CYCLE 16,23,27"/>
    <property type="match status" value="1"/>
</dbReference>
<evidence type="ECO:0000313" key="2">
    <source>
        <dbReference type="EMBL" id="CEA15647.1"/>
    </source>
</evidence>
<dbReference type="Gene3D" id="1.25.40.10">
    <property type="entry name" value="Tetratricopeptide repeat domain"/>
    <property type="match status" value="2"/>
</dbReference>
<dbReference type="EMBL" id="LN515532">
    <property type="protein sequence ID" value="CEA15647.1"/>
    <property type="molecule type" value="Genomic_DNA"/>
</dbReference>
<dbReference type="STRING" id="1562970.ING2E5B_0885"/>
<dbReference type="HOGENOM" id="CLU_044685_0_0_10"/>
<dbReference type="InterPro" id="IPR019734">
    <property type="entry name" value="TPR_rpt"/>
</dbReference>
<dbReference type="AlphaFoldDB" id="A0A098C151"/>
<keyword evidence="1" id="KW-0802">TPR repeat</keyword>
<evidence type="ECO:0000313" key="3">
    <source>
        <dbReference type="Proteomes" id="UP000032417"/>
    </source>
</evidence>
<dbReference type="OrthoDB" id="9803982at2"/>
<evidence type="ECO:0000256" key="1">
    <source>
        <dbReference type="PROSITE-ProRule" id="PRU00339"/>
    </source>
</evidence>
<dbReference type="InterPro" id="IPR011990">
    <property type="entry name" value="TPR-like_helical_dom_sf"/>
</dbReference>
<sequence>MDKNDLDITSLKQKYENMRALGKKVYFDADEFALLAEFYNSEANNAEAESIIEEGLTMHPGSSELMILKAKQLVRSGKFKAALSFIRHMSDDNDLDVPLIKIEAYLHLSLFDEADNLINNIINKDLTEEDYYYFVTEVGFFHNDVDKFDSAITYLEEGLKINNSNIEVIADLAYSYEMKGDFDKAIEYNNKLLDLNPYSFDAWLNLGKLYTINMQYDKSIDAYDFALTIKEDDVTTLKLKAFALHLNDNVDESTALFRKCLAMNPEDDSIYDSLLCLKALSKQYDEMMNILDIKEEQMGSEGILIRRAIVYLHKGDIESAKSLISQIPDDKKDTPEYHMFEGELAFIREDFVAAEASYIKAALLYGRNEGVEEILDKLANICIVQEKYKQAAIYLEELLSISPEYYTAKARLAFVRFEIGSKEPFENIMQQFSDNELRELLALFLGRDTSDFNKLSRESIITRLNEARESRILFKNLKY</sequence>
<protein>
    <recommendedName>
        <fullName evidence="4">Tetratricopeptide repeat protein</fullName>
    </recommendedName>
</protein>
<dbReference type="KEGG" id="pbt:ING2E5B_0885"/>
<feature type="repeat" description="TPR" evidence="1">
    <location>
        <begin position="166"/>
        <end position="199"/>
    </location>
</feature>
<dbReference type="PANTHER" id="PTHR12558:SF44">
    <property type="entry name" value="TETRATRICOPEPTIDE REPEAT-CONTAINING PROTEIN"/>
    <property type="match status" value="1"/>
</dbReference>
<organism evidence="2 3">
    <name type="scientific">Fermentimonas caenicola</name>
    <dbReference type="NCBI Taxonomy" id="1562970"/>
    <lineage>
        <taxon>Bacteria</taxon>
        <taxon>Pseudomonadati</taxon>
        <taxon>Bacteroidota</taxon>
        <taxon>Bacteroidia</taxon>
        <taxon>Bacteroidales</taxon>
        <taxon>Dysgonomonadaceae</taxon>
        <taxon>Fermentimonas</taxon>
    </lineage>
</organism>
<dbReference type="SMART" id="SM00028">
    <property type="entry name" value="TPR"/>
    <property type="match status" value="7"/>
</dbReference>
<feature type="repeat" description="TPR" evidence="1">
    <location>
        <begin position="200"/>
        <end position="233"/>
    </location>
</feature>
<dbReference type="SUPFAM" id="SSF48452">
    <property type="entry name" value="TPR-like"/>
    <property type="match status" value="3"/>
</dbReference>
<dbReference type="Proteomes" id="UP000032417">
    <property type="component" value="Chromosome 1"/>
</dbReference>
<evidence type="ECO:0008006" key="4">
    <source>
        <dbReference type="Google" id="ProtNLM"/>
    </source>
</evidence>